<feature type="transmembrane region" description="Helical" evidence="1">
    <location>
        <begin position="103"/>
        <end position="126"/>
    </location>
</feature>
<feature type="transmembrane region" description="Helical" evidence="1">
    <location>
        <begin position="51"/>
        <end position="70"/>
    </location>
</feature>
<evidence type="ECO:0000256" key="1">
    <source>
        <dbReference type="SAM" id="Phobius"/>
    </source>
</evidence>
<evidence type="ECO:0000313" key="2">
    <source>
        <dbReference type="EMBL" id="OLR54949.1"/>
    </source>
</evidence>
<protein>
    <recommendedName>
        <fullName evidence="4">ABC-2 family transporter protein</fullName>
    </recommendedName>
</protein>
<dbReference type="EMBL" id="MJIE01000001">
    <property type="protein sequence ID" value="OLR54949.1"/>
    <property type="molecule type" value="Genomic_DNA"/>
</dbReference>
<name>A0A1Q9JFI2_9FIRM</name>
<feature type="transmembrane region" description="Helical" evidence="1">
    <location>
        <begin position="20"/>
        <end position="39"/>
    </location>
</feature>
<sequence>MILSIVMYEILDLIRKRSVWILLAVYTLTSFLLLSLENIQNYFPYVESNMILLLNIILPAFLTLICFAALPSAYVQDREQHIDELSATCLVGKKLRNTAKMAGIVLFSLLVTQLLLITTVLLYTVIGHPNWSTEIVHVGWDLTLFPVWPVSRHLVLSAVCFSYGAAILSAVIGLISYKASSTVSSLGITSMFLLFEFLFHKFSFPAVLKEINVFVFLQPYYLFVMTLLHWSPFINLLVLTMVFSPLYILLFWQIRRR</sequence>
<keyword evidence="3" id="KW-1185">Reference proteome</keyword>
<dbReference type="STRING" id="1261640.BHK98_01965"/>
<accession>A0A1Q9JFI2</accession>
<dbReference type="Proteomes" id="UP000187404">
    <property type="component" value="Unassembled WGS sequence"/>
</dbReference>
<gene>
    <name evidence="2" type="ORF">BHK98_01965</name>
</gene>
<feature type="transmembrane region" description="Helical" evidence="1">
    <location>
        <begin position="182"/>
        <end position="200"/>
    </location>
</feature>
<feature type="transmembrane region" description="Helical" evidence="1">
    <location>
        <begin position="154"/>
        <end position="175"/>
    </location>
</feature>
<evidence type="ECO:0000313" key="3">
    <source>
        <dbReference type="Proteomes" id="UP000187404"/>
    </source>
</evidence>
<proteinExistence type="predicted"/>
<evidence type="ECO:0008006" key="4">
    <source>
        <dbReference type="Google" id="ProtNLM"/>
    </source>
</evidence>
<reference evidence="2 3" key="1">
    <citation type="journal article" date="2016" name="Appl. Environ. Microbiol.">
        <title>Function and Phylogeny of Bacterial Butyryl Coenzyme A:Acetate Transferases and Their Diversity in the Proximal Colon of Swine.</title>
        <authorList>
            <person name="Trachsel J."/>
            <person name="Bayles D.O."/>
            <person name="Looft T."/>
            <person name="Levine U.Y."/>
            <person name="Allen H.K."/>
        </authorList>
    </citation>
    <scope>NUCLEOTIDE SEQUENCE [LARGE SCALE GENOMIC DNA]</scope>
    <source>
        <strain evidence="2 3">68-3-10</strain>
    </source>
</reference>
<keyword evidence="1" id="KW-0472">Membrane</keyword>
<comment type="caution">
    <text evidence="2">The sequence shown here is derived from an EMBL/GenBank/DDBJ whole genome shotgun (WGS) entry which is preliminary data.</text>
</comment>
<keyword evidence="1" id="KW-1133">Transmembrane helix</keyword>
<organism evidence="2 3">
    <name type="scientific">Hornefia porci</name>
    <dbReference type="NCBI Taxonomy" id="2652292"/>
    <lineage>
        <taxon>Bacteria</taxon>
        <taxon>Bacillati</taxon>
        <taxon>Bacillota</taxon>
        <taxon>Clostridia</taxon>
        <taxon>Peptostreptococcales</taxon>
        <taxon>Anaerovoracaceae</taxon>
        <taxon>Hornefia</taxon>
    </lineage>
</organism>
<feature type="transmembrane region" description="Helical" evidence="1">
    <location>
        <begin position="220"/>
        <end position="252"/>
    </location>
</feature>
<keyword evidence="1" id="KW-0812">Transmembrane</keyword>
<dbReference type="AlphaFoldDB" id="A0A1Q9JFI2"/>